<evidence type="ECO:0000313" key="3">
    <source>
        <dbReference type="EMBL" id="UWU18286.1"/>
    </source>
</evidence>
<accession>A0A2N0D7W6</accession>
<dbReference type="InterPro" id="IPR029060">
    <property type="entry name" value="PIN-like_dom_sf"/>
</dbReference>
<dbReference type="InterPro" id="IPR002716">
    <property type="entry name" value="PIN_dom"/>
</dbReference>
<dbReference type="Gene3D" id="3.40.50.1010">
    <property type="entry name" value="5'-nuclease"/>
    <property type="match status" value="1"/>
</dbReference>
<dbReference type="RefSeq" id="WP_027512514.1">
    <property type="nucleotide sequence ID" value="NZ_CP104144.1"/>
</dbReference>
<dbReference type="Proteomes" id="UP001060123">
    <property type="component" value="Plasmid pWSM1592_1"/>
</dbReference>
<dbReference type="STRING" id="1041146.GCA_000427985_03638"/>
<evidence type="ECO:0000259" key="1">
    <source>
        <dbReference type="Pfam" id="PF01850"/>
    </source>
</evidence>
<keyword evidence="5" id="KW-1185">Reference proteome</keyword>
<dbReference type="AlphaFoldDB" id="A0A2N0D7W6"/>
<gene>
    <name evidence="2" type="ORF">CWR43_19030</name>
    <name evidence="3" type="ORF">N2599_23870</name>
</gene>
<proteinExistence type="predicted"/>
<feature type="domain" description="PIN" evidence="1">
    <location>
        <begin position="3"/>
        <end position="142"/>
    </location>
</feature>
<dbReference type="SUPFAM" id="SSF88723">
    <property type="entry name" value="PIN domain-like"/>
    <property type="match status" value="1"/>
</dbReference>
<protein>
    <submittedName>
        <fullName evidence="2">PIN domain nuclease</fullName>
    </submittedName>
    <submittedName>
        <fullName evidence="3">Type II toxin-antitoxin system VapC family toxin</fullName>
    </submittedName>
</protein>
<sequence>MLFIDASVIVAILAQEDDADALMERLEKHHGQFFVSAIVRMEASLSLTRRLAGAQGRDRPANPEMLLSQARLMVDQFIIDLEARETMISGDVGTKALDAAQQFGKVVNHPAKLNMGDCFSYACAKAYRTKIAYKGNDFTETDLGW</sequence>
<dbReference type="CDD" id="cd09871">
    <property type="entry name" value="PIN_MtVapC28-VapC30-like"/>
    <property type="match status" value="1"/>
</dbReference>
<name>A0A2N0D7W6_RHISU</name>
<evidence type="ECO:0000313" key="2">
    <source>
        <dbReference type="EMBL" id="PKA42204.1"/>
    </source>
</evidence>
<dbReference type="Pfam" id="PF01850">
    <property type="entry name" value="PIN"/>
    <property type="match status" value="1"/>
</dbReference>
<keyword evidence="3" id="KW-0614">Plasmid</keyword>
<geneLocation type="plasmid" evidence="3 5">
    <name>pWSM1592_1</name>
</geneLocation>
<reference evidence="2 4" key="1">
    <citation type="submission" date="2017-11" db="EMBL/GenBank/DDBJ databases">
        <authorList>
            <person name="Han C.G."/>
        </authorList>
    </citation>
    <scope>NUCLEOTIDE SEQUENCE [LARGE SCALE GENOMIC DNA]</scope>
    <source>
        <strain evidence="2 4">HCNT1</strain>
    </source>
</reference>
<evidence type="ECO:0000313" key="5">
    <source>
        <dbReference type="Proteomes" id="UP001060123"/>
    </source>
</evidence>
<evidence type="ECO:0000313" key="4">
    <source>
        <dbReference type="Proteomes" id="UP000232164"/>
    </source>
</evidence>
<dbReference type="EMBL" id="CP104144">
    <property type="protein sequence ID" value="UWU18286.1"/>
    <property type="molecule type" value="Genomic_DNA"/>
</dbReference>
<dbReference type="Proteomes" id="UP000232164">
    <property type="component" value="Unassembled WGS sequence"/>
</dbReference>
<reference evidence="3" key="3">
    <citation type="submission" date="2022-09" db="EMBL/GenBank/DDBJ databases">
        <title>Australian commercial rhizobial inoculants.</title>
        <authorList>
            <person name="Kohlmeier M.G."/>
            <person name="O'Hara G.W."/>
            <person name="Colombi E."/>
            <person name="Ramsay J.P."/>
            <person name="Terpolilli J."/>
        </authorList>
    </citation>
    <scope>NUCLEOTIDE SEQUENCE</scope>
    <source>
        <strain evidence="3">WSM1592</strain>
        <plasmid evidence="3">pWSM1592_1</plasmid>
    </source>
</reference>
<dbReference type="EMBL" id="PIQN01000014">
    <property type="protein sequence ID" value="PKA42204.1"/>
    <property type="molecule type" value="Genomic_DNA"/>
</dbReference>
<reference evidence="2 4" key="2">
    <citation type="submission" date="2017-12" db="EMBL/GenBank/DDBJ databases">
        <title>Genome sequence of Rhizobium sullae HCNT1 isolated from Sulla coronaria nodules and featuring peculiar denitrification phenotypes.</title>
        <authorList>
            <person name="De Diego-Diaz B."/>
            <person name="Treu L."/>
            <person name="Campanaro S."/>
            <person name="Da Silva Duarte V."/>
            <person name="Basaglia M."/>
            <person name="Favaro L."/>
            <person name="Casella S."/>
            <person name="Squartini A."/>
        </authorList>
    </citation>
    <scope>NUCLEOTIDE SEQUENCE [LARGE SCALE GENOMIC DNA]</scope>
    <source>
        <strain evidence="2 4">HCNT1</strain>
    </source>
</reference>
<organism evidence="2 4">
    <name type="scientific">Rhizobium sullae</name>
    <name type="common">Rhizobium hedysari</name>
    <dbReference type="NCBI Taxonomy" id="50338"/>
    <lineage>
        <taxon>Bacteria</taxon>
        <taxon>Pseudomonadati</taxon>
        <taxon>Pseudomonadota</taxon>
        <taxon>Alphaproteobacteria</taxon>
        <taxon>Hyphomicrobiales</taxon>
        <taxon>Rhizobiaceae</taxon>
        <taxon>Rhizobium/Agrobacterium group</taxon>
        <taxon>Rhizobium</taxon>
    </lineage>
</organism>